<sequence length="97" mass="11026">MRDLYVSDLLTRGTSEWNRPLIESILSDLAPDIYLIKPIIYMAEDTYCWLKTKTGSCSVKSGYYAQREESTTQNKSVTARSMVVNAVVAAREWLLAQ</sequence>
<proteinExistence type="predicted"/>
<reference evidence="1 2" key="1">
    <citation type="submission" date="2021-05" db="EMBL/GenBank/DDBJ databases">
        <title>Genome Assembly of Synthetic Allotetraploid Brassica napus Reveals Homoeologous Exchanges between Subgenomes.</title>
        <authorList>
            <person name="Davis J.T."/>
        </authorList>
    </citation>
    <scope>NUCLEOTIDE SEQUENCE [LARGE SCALE GENOMIC DNA]</scope>
    <source>
        <strain evidence="2">cv. Da-Ae</strain>
        <tissue evidence="1">Seedling</tissue>
    </source>
</reference>
<name>A0ABQ7YPY7_BRANA</name>
<organism evidence="1 2">
    <name type="scientific">Brassica napus</name>
    <name type="common">Rape</name>
    <dbReference type="NCBI Taxonomy" id="3708"/>
    <lineage>
        <taxon>Eukaryota</taxon>
        <taxon>Viridiplantae</taxon>
        <taxon>Streptophyta</taxon>
        <taxon>Embryophyta</taxon>
        <taxon>Tracheophyta</taxon>
        <taxon>Spermatophyta</taxon>
        <taxon>Magnoliopsida</taxon>
        <taxon>eudicotyledons</taxon>
        <taxon>Gunneridae</taxon>
        <taxon>Pentapetalae</taxon>
        <taxon>rosids</taxon>
        <taxon>malvids</taxon>
        <taxon>Brassicales</taxon>
        <taxon>Brassicaceae</taxon>
        <taxon>Brassiceae</taxon>
        <taxon>Brassica</taxon>
    </lineage>
</organism>
<comment type="caution">
    <text evidence="1">The sequence shown here is derived from an EMBL/GenBank/DDBJ whole genome shotgun (WGS) entry which is preliminary data.</text>
</comment>
<evidence type="ECO:0000313" key="2">
    <source>
        <dbReference type="Proteomes" id="UP000824890"/>
    </source>
</evidence>
<dbReference type="EMBL" id="JAGKQM010000017">
    <property type="protein sequence ID" value="KAH0870287.1"/>
    <property type="molecule type" value="Genomic_DNA"/>
</dbReference>
<keyword evidence="2" id="KW-1185">Reference proteome</keyword>
<feature type="non-terminal residue" evidence="1">
    <location>
        <position position="97"/>
    </location>
</feature>
<dbReference type="Proteomes" id="UP000824890">
    <property type="component" value="Unassembled WGS sequence"/>
</dbReference>
<accession>A0ABQ7YPY7</accession>
<protein>
    <submittedName>
        <fullName evidence="1">Uncharacterized protein</fullName>
    </submittedName>
</protein>
<evidence type="ECO:0000313" key="1">
    <source>
        <dbReference type="EMBL" id="KAH0870287.1"/>
    </source>
</evidence>
<gene>
    <name evidence="1" type="ORF">HID58_077309</name>
</gene>